<dbReference type="Gene3D" id="1.10.510.10">
    <property type="entry name" value="Transferase(Phosphotransferase) domain 1"/>
    <property type="match status" value="1"/>
</dbReference>
<name>A0A0D2WS93_CAPO3</name>
<dbReference type="Gene3D" id="3.30.200.20">
    <property type="entry name" value="Phosphorylase Kinase, domain 1"/>
    <property type="match status" value="1"/>
</dbReference>
<dbReference type="SMART" id="SM00220">
    <property type="entry name" value="S_TKc"/>
    <property type="match status" value="1"/>
</dbReference>
<evidence type="ECO:0000313" key="8">
    <source>
        <dbReference type="EMBL" id="KJE94268.1"/>
    </source>
</evidence>
<dbReference type="AlphaFoldDB" id="A0A0D2WS93"/>
<feature type="transmembrane region" description="Helical" evidence="6">
    <location>
        <begin position="133"/>
        <end position="156"/>
    </location>
</feature>
<dbReference type="PANTHER" id="PTHR44329">
    <property type="entry name" value="SERINE/THREONINE-PROTEIN KINASE TNNI3K-RELATED"/>
    <property type="match status" value="1"/>
</dbReference>
<dbReference type="InterPro" id="IPR001245">
    <property type="entry name" value="Ser-Thr/Tyr_kinase_cat_dom"/>
</dbReference>
<keyword evidence="1" id="KW-0808">Transferase</keyword>
<dbReference type="InterPro" id="IPR051681">
    <property type="entry name" value="Ser/Thr_Kinases-Pseudokinases"/>
</dbReference>
<dbReference type="GO" id="GO:0004674">
    <property type="term" value="F:protein serine/threonine kinase activity"/>
    <property type="evidence" value="ECO:0007669"/>
    <property type="project" value="TreeGrafter"/>
</dbReference>
<dbReference type="OrthoDB" id="4062651at2759"/>
<dbReference type="InterPro" id="IPR011009">
    <property type="entry name" value="Kinase-like_dom_sf"/>
</dbReference>
<evidence type="ECO:0000256" key="2">
    <source>
        <dbReference type="ARBA" id="ARBA00022741"/>
    </source>
</evidence>
<feature type="compositionally biased region" description="Polar residues" evidence="5">
    <location>
        <begin position="272"/>
        <end position="289"/>
    </location>
</feature>
<feature type="compositionally biased region" description="Polar residues" evidence="5">
    <location>
        <begin position="334"/>
        <end position="354"/>
    </location>
</feature>
<dbReference type="PROSITE" id="PS50011">
    <property type="entry name" value="PROTEIN_KINASE_DOM"/>
    <property type="match status" value="1"/>
</dbReference>
<evidence type="ECO:0000259" key="7">
    <source>
        <dbReference type="PROSITE" id="PS50011"/>
    </source>
</evidence>
<feature type="region of interest" description="Disordered" evidence="5">
    <location>
        <begin position="311"/>
        <end position="354"/>
    </location>
</feature>
<dbReference type="PhylomeDB" id="A0A0D2WS93"/>
<accession>A0A0D2WS93</accession>
<feature type="transmembrane region" description="Helical" evidence="6">
    <location>
        <begin position="20"/>
        <end position="43"/>
    </location>
</feature>
<feature type="transmembrane region" description="Helical" evidence="6">
    <location>
        <begin position="193"/>
        <end position="212"/>
    </location>
</feature>
<evidence type="ECO:0000256" key="1">
    <source>
        <dbReference type="ARBA" id="ARBA00022679"/>
    </source>
</evidence>
<organism evidence="8 9">
    <name type="scientific">Capsaspora owczarzaki (strain ATCC 30864)</name>
    <dbReference type="NCBI Taxonomy" id="595528"/>
    <lineage>
        <taxon>Eukaryota</taxon>
        <taxon>Filasterea</taxon>
        <taxon>Capsaspora</taxon>
    </lineage>
</organism>
<keyword evidence="2" id="KW-0547">Nucleotide-binding</keyword>
<evidence type="ECO:0000256" key="5">
    <source>
        <dbReference type="SAM" id="MobiDB-lite"/>
    </source>
</evidence>
<feature type="transmembrane region" description="Helical" evidence="6">
    <location>
        <begin position="162"/>
        <end position="181"/>
    </location>
</feature>
<dbReference type="Proteomes" id="UP000008743">
    <property type="component" value="Unassembled WGS sequence"/>
</dbReference>
<evidence type="ECO:0000313" key="9">
    <source>
        <dbReference type="Proteomes" id="UP000008743"/>
    </source>
</evidence>
<dbReference type="InterPro" id="IPR008271">
    <property type="entry name" value="Ser/Thr_kinase_AS"/>
</dbReference>
<dbReference type="STRING" id="595528.A0A0D2WS93"/>
<proteinExistence type="predicted"/>
<keyword evidence="6" id="KW-0812">Transmembrane</keyword>
<feature type="transmembrane region" description="Helical" evidence="6">
    <location>
        <begin position="100"/>
        <end position="121"/>
    </location>
</feature>
<dbReference type="SUPFAM" id="SSF56112">
    <property type="entry name" value="Protein kinase-like (PK-like)"/>
    <property type="match status" value="1"/>
</dbReference>
<evidence type="ECO:0000256" key="6">
    <source>
        <dbReference type="SAM" id="Phobius"/>
    </source>
</evidence>
<feature type="compositionally biased region" description="Low complexity" evidence="5">
    <location>
        <begin position="578"/>
        <end position="587"/>
    </location>
</feature>
<dbReference type="eggNOG" id="KOG0192">
    <property type="taxonomic scope" value="Eukaryota"/>
</dbReference>
<protein>
    <submittedName>
        <fullName evidence="8">TKL protein kinase</fullName>
    </submittedName>
</protein>
<dbReference type="EMBL" id="KE346366">
    <property type="protein sequence ID" value="KJE94268.1"/>
    <property type="molecule type" value="Genomic_DNA"/>
</dbReference>
<feature type="region of interest" description="Disordered" evidence="5">
    <location>
        <begin position="270"/>
        <end position="292"/>
    </location>
</feature>
<keyword evidence="4" id="KW-0067">ATP-binding</keyword>
<dbReference type="GO" id="GO:0005524">
    <property type="term" value="F:ATP binding"/>
    <property type="evidence" value="ECO:0007669"/>
    <property type="project" value="UniProtKB-KW"/>
</dbReference>
<feature type="region of interest" description="Disordered" evidence="5">
    <location>
        <begin position="538"/>
        <end position="587"/>
    </location>
</feature>
<gene>
    <name evidence="8" type="ORF">CAOG_004937</name>
</gene>
<feature type="domain" description="Protein kinase" evidence="7">
    <location>
        <begin position="394"/>
        <end position="768"/>
    </location>
</feature>
<dbReference type="RefSeq" id="XP_004347688.2">
    <property type="nucleotide sequence ID" value="XM_004347638.2"/>
</dbReference>
<dbReference type="Pfam" id="PF00069">
    <property type="entry name" value="Pkinase"/>
    <property type="match status" value="1"/>
</dbReference>
<dbReference type="PROSITE" id="PS00108">
    <property type="entry name" value="PROTEIN_KINASE_ST"/>
    <property type="match status" value="1"/>
</dbReference>
<reference evidence="9" key="1">
    <citation type="submission" date="2011-02" db="EMBL/GenBank/DDBJ databases">
        <title>The Genome Sequence of Capsaspora owczarzaki ATCC 30864.</title>
        <authorList>
            <person name="Russ C."/>
            <person name="Cuomo C."/>
            <person name="Burger G."/>
            <person name="Gray M.W."/>
            <person name="Holland P.W.H."/>
            <person name="King N."/>
            <person name="Lang F.B.F."/>
            <person name="Roger A.J."/>
            <person name="Ruiz-Trillo I."/>
            <person name="Young S.K."/>
            <person name="Zeng Q."/>
            <person name="Gargeya S."/>
            <person name="Alvarado L."/>
            <person name="Berlin A."/>
            <person name="Chapman S.B."/>
            <person name="Chen Z."/>
            <person name="Freedman E."/>
            <person name="Gellesch M."/>
            <person name="Goldberg J."/>
            <person name="Griggs A."/>
            <person name="Gujja S."/>
            <person name="Heilman E."/>
            <person name="Heiman D."/>
            <person name="Howarth C."/>
            <person name="Mehta T."/>
            <person name="Neiman D."/>
            <person name="Pearson M."/>
            <person name="Roberts A."/>
            <person name="Saif S."/>
            <person name="Shea T."/>
            <person name="Shenoy N."/>
            <person name="Sisk P."/>
            <person name="Stolte C."/>
            <person name="Sykes S."/>
            <person name="White J."/>
            <person name="Yandava C."/>
            <person name="Haas B."/>
            <person name="Nusbaum C."/>
            <person name="Birren B."/>
        </authorList>
    </citation>
    <scope>NUCLEOTIDE SEQUENCE</scope>
    <source>
        <strain evidence="9">ATCC 30864</strain>
    </source>
</reference>
<evidence type="ECO:0000256" key="4">
    <source>
        <dbReference type="ARBA" id="ARBA00022840"/>
    </source>
</evidence>
<keyword evidence="3 8" id="KW-0418">Kinase</keyword>
<keyword evidence="6" id="KW-1133">Transmembrane helix</keyword>
<dbReference type="InterPro" id="IPR000719">
    <property type="entry name" value="Prot_kinase_dom"/>
</dbReference>
<sequence>MSTADGFCHTLITWAPIGKIGLLSFVFAIIQFVTILVIVFWLHQQSRLALKGDSVAAARLILPFYMATLYAFAFADLFQGSISIGLSIEIDGPNAVPASILYGAGWGFYHIVLDGIAFFLMQQGGGTRAVIRACIAAVIWGGVITTTVHTFAYYLGETPLSLGLQLGWEFVTIVFYLVMALAPLSHVFRRPALFVYSVFWICERSMYVIAILLEYFEIDAGDCLSMFVLWVLFGCVKPLVVYRTLLHDSEYWQGLYQPAPVEDADIRRASAAPSNGPSMTQFPRDSITSYDPDAASVSIDEDRVSHYSGYQPYSSTWHDDTQSLGGGGEHNNKRASGTHNNSSVTGSQPDRNRASITQPLLGTSLSSHSARELAARVDELHKGVNIINYAFLSMDANHFIGMGGLSKVFRGELHGRPVAIKIVFCVDLTPAIISNFCRESALLSALNHPNIVKVEGVCIVPPSLCLVMELCDCSLFDRLRDSARPLDWFTRLRIATDCAKGIAFLHEQRILHMDLKSSNFLIGVDGLAKVSDFELSQRVPDRSHSGKSGRRATFKSNSPSLLQQQQQQQQQETHTDPASDAAAAASSSASASASSSSSSNAFSLYVDNVQVPETVNWSAPEVISSGMFTDRSDVYSLGMVLFEIVTGQVPYDDPLYRRPTANSGPSSLTNSGIFGSLPGSRVESLNDRTPLLQDVTTHASASSQPKWFDRLPRNNQYLALLICEQKLRPSIPSDCPPRFTALMQACWQHDAERRPTAFEVAAELQAMLEESAAQEPNLVPV</sequence>
<evidence type="ECO:0000256" key="3">
    <source>
        <dbReference type="ARBA" id="ARBA00022777"/>
    </source>
</evidence>
<keyword evidence="9" id="KW-1185">Reference proteome</keyword>
<dbReference type="Pfam" id="PF07714">
    <property type="entry name" value="PK_Tyr_Ser-Thr"/>
    <property type="match status" value="1"/>
</dbReference>
<keyword evidence="6" id="KW-0472">Membrane</keyword>
<dbReference type="InParanoid" id="A0A0D2WS93"/>
<dbReference type="PANTHER" id="PTHR44329:SF288">
    <property type="entry name" value="MITOGEN-ACTIVATED PROTEIN KINASE KINASE KINASE 20"/>
    <property type="match status" value="1"/>
</dbReference>